<keyword evidence="8" id="KW-0496">Mitochondrion</keyword>
<feature type="transmembrane region" description="Helical" evidence="12">
    <location>
        <begin position="216"/>
        <end position="239"/>
    </location>
</feature>
<protein>
    <recommendedName>
        <fullName evidence="3">Protoheme IX farnesyltransferase, mitochondrial</fullName>
    </recommendedName>
    <alternativeName>
        <fullName evidence="11">Heme O synthase</fullName>
    </alternativeName>
</protein>
<dbReference type="InterPro" id="IPR000537">
    <property type="entry name" value="UbiA_prenyltransferase"/>
</dbReference>
<evidence type="ECO:0000256" key="10">
    <source>
        <dbReference type="ARBA" id="ARBA00023136"/>
    </source>
</evidence>
<dbReference type="Proteomes" id="UP000277300">
    <property type="component" value="Unassembled WGS sequence"/>
</dbReference>
<evidence type="ECO:0000256" key="7">
    <source>
        <dbReference type="ARBA" id="ARBA00022989"/>
    </source>
</evidence>
<dbReference type="PANTHER" id="PTHR43448">
    <property type="entry name" value="PROTOHEME IX FARNESYLTRANSFERASE, MITOCHONDRIAL"/>
    <property type="match status" value="1"/>
</dbReference>
<dbReference type="GO" id="GO:0031966">
    <property type="term" value="C:mitochondrial membrane"/>
    <property type="evidence" value="ECO:0007669"/>
    <property type="project" value="UniProtKB-SubCell"/>
</dbReference>
<dbReference type="FunFam" id="1.10.357.140:FF:000004">
    <property type="entry name" value="Protoheme IX farnesyltransferase, mitochondrial"/>
    <property type="match status" value="1"/>
</dbReference>
<dbReference type="NCBIfam" id="TIGR01473">
    <property type="entry name" value="cyoE_ctaB"/>
    <property type="match status" value="1"/>
</dbReference>
<keyword evidence="10 12" id="KW-0472">Membrane</keyword>
<feature type="transmembrane region" description="Helical" evidence="12">
    <location>
        <begin position="180"/>
        <end position="204"/>
    </location>
</feature>
<comment type="caution">
    <text evidence="13">The sequence shown here is derived from an EMBL/GenBank/DDBJ whole genome shotgun (WGS) entry which is preliminary data.</text>
</comment>
<dbReference type="GO" id="GO:0008495">
    <property type="term" value="F:protoheme IX farnesyltransferase activity"/>
    <property type="evidence" value="ECO:0007669"/>
    <property type="project" value="InterPro"/>
</dbReference>
<dbReference type="HAMAP" id="MF_00154">
    <property type="entry name" value="CyoE_CtaB"/>
    <property type="match status" value="1"/>
</dbReference>
<dbReference type="InterPro" id="IPR006369">
    <property type="entry name" value="Protohaem_IX_farnesylTrfase"/>
</dbReference>
<feature type="transmembrane region" description="Helical" evidence="12">
    <location>
        <begin position="96"/>
        <end position="117"/>
    </location>
</feature>
<proteinExistence type="inferred from homology"/>
<evidence type="ECO:0000256" key="6">
    <source>
        <dbReference type="ARBA" id="ARBA00022946"/>
    </source>
</evidence>
<evidence type="ECO:0000313" key="15">
    <source>
        <dbReference type="Proteomes" id="UP000277300"/>
    </source>
</evidence>
<dbReference type="GO" id="GO:0006784">
    <property type="term" value="P:heme A biosynthetic process"/>
    <property type="evidence" value="ECO:0007669"/>
    <property type="project" value="TreeGrafter"/>
</dbReference>
<name>A0A3F2S268_9STRA</name>
<keyword evidence="9" id="KW-0350">Heme biosynthesis</keyword>
<keyword evidence="5 12" id="KW-0812">Transmembrane</keyword>
<comment type="similarity">
    <text evidence="2">Belongs to the UbiA prenyltransferase family.</text>
</comment>
<keyword evidence="4" id="KW-0808">Transferase</keyword>
<comment type="subcellular location">
    <subcellularLocation>
        <location evidence="1">Mitochondrion membrane</location>
        <topology evidence="1">Multi-pass membrane protein</topology>
    </subcellularLocation>
</comment>
<dbReference type="InterPro" id="IPR044878">
    <property type="entry name" value="UbiA_sf"/>
</dbReference>
<evidence type="ECO:0000313" key="13">
    <source>
        <dbReference type="EMBL" id="RLN68026.1"/>
    </source>
</evidence>
<keyword evidence="7 12" id="KW-1133">Transmembrane helix</keyword>
<evidence type="ECO:0000256" key="8">
    <source>
        <dbReference type="ARBA" id="ARBA00023128"/>
    </source>
</evidence>
<evidence type="ECO:0000256" key="4">
    <source>
        <dbReference type="ARBA" id="ARBA00022679"/>
    </source>
</evidence>
<dbReference type="OrthoDB" id="5211at2759"/>
<dbReference type="PROSITE" id="PS00943">
    <property type="entry name" value="UBIA"/>
    <property type="match status" value="1"/>
</dbReference>
<evidence type="ECO:0000256" key="3">
    <source>
        <dbReference type="ARBA" id="ARBA00016335"/>
    </source>
</evidence>
<dbReference type="Pfam" id="PF01040">
    <property type="entry name" value="UbiA"/>
    <property type="match status" value="1"/>
</dbReference>
<dbReference type="Proteomes" id="UP000284657">
    <property type="component" value="Unassembled WGS sequence"/>
</dbReference>
<evidence type="ECO:0000313" key="16">
    <source>
        <dbReference type="Proteomes" id="UP000284657"/>
    </source>
</evidence>
<evidence type="ECO:0000256" key="9">
    <source>
        <dbReference type="ARBA" id="ARBA00023133"/>
    </source>
</evidence>
<evidence type="ECO:0000256" key="5">
    <source>
        <dbReference type="ARBA" id="ARBA00022692"/>
    </source>
</evidence>
<dbReference type="PANTHER" id="PTHR43448:SF2">
    <property type="entry name" value="PROTOHEME IX FARNESYLTRANSFERASE, MITOCHONDRIAL"/>
    <property type="match status" value="1"/>
</dbReference>
<dbReference type="Gene3D" id="1.10.357.140">
    <property type="entry name" value="UbiA prenyltransferase"/>
    <property type="match status" value="1"/>
</dbReference>
<evidence type="ECO:0000313" key="14">
    <source>
        <dbReference type="EMBL" id="RLN69826.1"/>
    </source>
</evidence>
<evidence type="ECO:0000256" key="12">
    <source>
        <dbReference type="SAM" id="Phobius"/>
    </source>
</evidence>
<keyword evidence="6" id="KW-0809">Transit peptide</keyword>
<dbReference type="EMBL" id="MBDO02000017">
    <property type="protein sequence ID" value="RLN68026.1"/>
    <property type="molecule type" value="Genomic_DNA"/>
</dbReference>
<reference evidence="15 16" key="1">
    <citation type="submission" date="2018-07" db="EMBL/GenBank/DDBJ databases">
        <title>Genome sequencing of oomycete isolates from Chile give support for New Zealand origin for Phytophthora kernoviae and make available the first Nothophytophthora sp. genome.</title>
        <authorList>
            <person name="Studholme D.J."/>
            <person name="Sanfuentes E."/>
            <person name="Panda P."/>
            <person name="Hill R."/>
            <person name="Sambles C."/>
            <person name="Grant M."/>
            <person name="Williams N.M."/>
            <person name="Mcdougal R.L."/>
        </authorList>
    </citation>
    <scope>NUCLEOTIDE SEQUENCE [LARGE SCALE GENOMIC DNA]</scope>
    <source>
        <strain evidence="13">Chile6</strain>
        <strain evidence="14">Chile7</strain>
    </source>
</reference>
<dbReference type="InterPro" id="IPR030470">
    <property type="entry name" value="UbiA_prenylTrfase_CS"/>
</dbReference>
<sequence>MVWSTRTRRGLMFSLTAVPRARVALLARRRTSLRVPPHVIRVLSTRPTAEVAAATSTKAAATAVMDSVDTAPIVNALSMPLKERLEIYSQLSKSRLSALVVLTTGAGFLMAGGPISWGSFAAATLGTSLAAASANTFNQCWEVELDAKMQRTHRRPLPSGRITRTHALTFGAATATASTAILAAGCSPLVASLGAFNIGLYALVYTPMKMHSEWNTWVGSVVGAIPPIMGWAAATGTMFAPEAALHAYLMYCWQMPHFFALSWRSRKDYRRGGYKMVACNDATGSRSAALALRYSYYMGAIPILAALTESTSYMFAVEGTVVNAYTIYLAHKFYANPTNATAQKVFLASLWYLPVIMGCMVLHSQQWMDEDEIEAKKETSLWREAFLGEVENFQEQDLSVAYDESNMSAWLVSKVRGIRHSMREFCIHENLWGVKDGQHQADESNVLCPVHVGHQAQETVAITAQASRKDL</sequence>
<dbReference type="EMBL" id="MBAD02000322">
    <property type="protein sequence ID" value="RLN69826.1"/>
    <property type="molecule type" value="Genomic_DNA"/>
</dbReference>
<accession>A0A3F2S268</accession>
<dbReference type="AlphaFoldDB" id="A0A3F2S268"/>
<feature type="transmembrane region" description="Helical" evidence="12">
    <location>
        <begin position="245"/>
        <end position="263"/>
    </location>
</feature>
<organism evidence="13 15">
    <name type="scientific">Phytophthora kernoviae</name>
    <dbReference type="NCBI Taxonomy" id="325452"/>
    <lineage>
        <taxon>Eukaryota</taxon>
        <taxon>Sar</taxon>
        <taxon>Stramenopiles</taxon>
        <taxon>Oomycota</taxon>
        <taxon>Peronosporomycetes</taxon>
        <taxon>Peronosporales</taxon>
        <taxon>Peronosporaceae</taxon>
        <taxon>Phytophthora</taxon>
    </lineage>
</organism>
<gene>
    <name evidence="14" type="ORF">BBJ29_001456</name>
    <name evidence="13" type="ORF">BBP00_00001275</name>
</gene>
<evidence type="ECO:0000256" key="1">
    <source>
        <dbReference type="ARBA" id="ARBA00004225"/>
    </source>
</evidence>
<evidence type="ECO:0000256" key="11">
    <source>
        <dbReference type="ARBA" id="ARBA00030253"/>
    </source>
</evidence>
<evidence type="ECO:0000256" key="2">
    <source>
        <dbReference type="ARBA" id="ARBA00005985"/>
    </source>
</evidence>
<dbReference type="CDD" id="cd13957">
    <property type="entry name" value="PT_UbiA_Cox10"/>
    <property type="match status" value="1"/>
</dbReference>